<dbReference type="SUPFAM" id="SSF56801">
    <property type="entry name" value="Acetyl-CoA synthetase-like"/>
    <property type="match status" value="1"/>
</dbReference>
<evidence type="ECO:0000256" key="1">
    <source>
        <dbReference type="ARBA" id="ARBA00006432"/>
    </source>
</evidence>
<dbReference type="InterPro" id="IPR045851">
    <property type="entry name" value="AMP-bd_C_sf"/>
</dbReference>
<dbReference type="PANTHER" id="PTHR43201:SF8">
    <property type="entry name" value="ACYL-COA SYNTHETASE FAMILY MEMBER 3"/>
    <property type="match status" value="1"/>
</dbReference>
<organism evidence="3 4">
    <name type="scientific">Haloferula chungangensis</name>
    <dbReference type="NCBI Taxonomy" id="1048331"/>
    <lineage>
        <taxon>Bacteria</taxon>
        <taxon>Pseudomonadati</taxon>
        <taxon>Verrucomicrobiota</taxon>
        <taxon>Verrucomicrobiia</taxon>
        <taxon>Verrucomicrobiales</taxon>
        <taxon>Verrucomicrobiaceae</taxon>
        <taxon>Haloferula</taxon>
    </lineage>
</organism>
<sequence length="412" mass="44314">MLLLRWNKTLEKFRDQPAIFDGERVSSFSDLAESLAALPAATGPIAAQGSAHQIALATLQGWRDGQAILPLEKPGLPELGPIPEGVAHLKLTPGNEGQPRTVRFTAAQIAADADRLVAAMDLTPEIPNLATISLSHSYGYSSIILPLLLHGIPIQTVEVPFPAVVTAAWKNHKRVIVPAVPSMWRAWHRSGILKDAPIALAISAGAPLSLELETAIWNDCGLKLHNFYGASECGGISYDRSSSPRSHPDDLGEALPGVDVTLDASGRFMIRSSSVALGYDDSRSDEKLTAGSFLTPDHGHLDGPRLLLDSRGGDTINVAGRKLGPGRIEAVLRATGFIEDVRVFGIPSHDPERVDEVAALITTDHSIRDLSKAVADTLAGWEIPRHWITDPEPGDWQLTRQSLRKKHAGLAK</sequence>
<name>A0ABW2L3V4_9BACT</name>
<dbReference type="Proteomes" id="UP001596472">
    <property type="component" value="Unassembled WGS sequence"/>
</dbReference>
<evidence type="ECO:0000259" key="2">
    <source>
        <dbReference type="Pfam" id="PF00501"/>
    </source>
</evidence>
<dbReference type="Gene3D" id="3.40.50.12780">
    <property type="entry name" value="N-terminal domain of ligase-like"/>
    <property type="match status" value="1"/>
</dbReference>
<keyword evidence="4" id="KW-1185">Reference proteome</keyword>
<dbReference type="InterPro" id="IPR000873">
    <property type="entry name" value="AMP-dep_synth/lig_dom"/>
</dbReference>
<proteinExistence type="inferred from homology"/>
<dbReference type="PANTHER" id="PTHR43201">
    <property type="entry name" value="ACYL-COA SYNTHETASE"/>
    <property type="match status" value="1"/>
</dbReference>
<comment type="caution">
    <text evidence="3">The sequence shown here is derived from an EMBL/GenBank/DDBJ whole genome shotgun (WGS) entry which is preliminary data.</text>
</comment>
<gene>
    <name evidence="3" type="ORF">ACFQY0_04120</name>
</gene>
<comment type="similarity">
    <text evidence="1">Belongs to the ATP-dependent AMP-binding enzyme family.</text>
</comment>
<dbReference type="InterPro" id="IPR042099">
    <property type="entry name" value="ANL_N_sf"/>
</dbReference>
<dbReference type="Gene3D" id="3.30.300.30">
    <property type="match status" value="1"/>
</dbReference>
<dbReference type="Pfam" id="PF00501">
    <property type="entry name" value="AMP-binding"/>
    <property type="match status" value="1"/>
</dbReference>
<evidence type="ECO:0000313" key="3">
    <source>
        <dbReference type="EMBL" id="MFC7336353.1"/>
    </source>
</evidence>
<evidence type="ECO:0000313" key="4">
    <source>
        <dbReference type="Proteomes" id="UP001596472"/>
    </source>
</evidence>
<dbReference type="RefSeq" id="WP_379709435.1">
    <property type="nucleotide sequence ID" value="NZ_JBHTBS010000002.1"/>
</dbReference>
<dbReference type="EMBL" id="JBHTBS010000002">
    <property type="protein sequence ID" value="MFC7336353.1"/>
    <property type="molecule type" value="Genomic_DNA"/>
</dbReference>
<feature type="domain" description="AMP-dependent synthetase/ligase" evidence="2">
    <location>
        <begin position="81"/>
        <end position="279"/>
    </location>
</feature>
<reference evidence="4" key="1">
    <citation type="journal article" date="2019" name="Int. J. Syst. Evol. Microbiol.">
        <title>The Global Catalogue of Microorganisms (GCM) 10K type strain sequencing project: providing services to taxonomists for standard genome sequencing and annotation.</title>
        <authorList>
            <consortium name="The Broad Institute Genomics Platform"/>
            <consortium name="The Broad Institute Genome Sequencing Center for Infectious Disease"/>
            <person name="Wu L."/>
            <person name="Ma J."/>
        </authorList>
    </citation>
    <scope>NUCLEOTIDE SEQUENCE [LARGE SCALE GENOMIC DNA]</scope>
    <source>
        <strain evidence="4">CGMCC 4.1467</strain>
    </source>
</reference>
<protein>
    <submittedName>
        <fullName evidence="3">AMP-binding protein</fullName>
    </submittedName>
</protein>
<accession>A0ABW2L3V4</accession>